<name>A0A9N7UGV5_PLEPL</name>
<accession>A0A9N7UGV5</accession>
<proteinExistence type="predicted"/>
<dbReference type="Proteomes" id="UP001153269">
    <property type="component" value="Unassembled WGS sequence"/>
</dbReference>
<reference evidence="2" key="1">
    <citation type="submission" date="2020-03" db="EMBL/GenBank/DDBJ databases">
        <authorList>
            <person name="Weist P."/>
        </authorList>
    </citation>
    <scope>NUCLEOTIDE SEQUENCE</scope>
</reference>
<evidence type="ECO:0000256" key="1">
    <source>
        <dbReference type="SAM" id="MobiDB-lite"/>
    </source>
</evidence>
<sequence>MSSEPRRPAMRLGPKKTYLRRKRGRSRSGKHGVVPDEEAHFCSSVLEHLGTGVITPLAASRTQRRTPPSPPSRVIPSHYFGLIISFSWSRQQALCHAAPRSCLPAGHLSPPHHVAPTQSGICRAEDSMGGDD</sequence>
<feature type="compositionally biased region" description="Basic residues" evidence="1">
    <location>
        <begin position="13"/>
        <end position="30"/>
    </location>
</feature>
<feature type="region of interest" description="Disordered" evidence="1">
    <location>
        <begin position="113"/>
        <end position="132"/>
    </location>
</feature>
<dbReference type="EMBL" id="CADEAL010001177">
    <property type="protein sequence ID" value="CAB1429838.1"/>
    <property type="molecule type" value="Genomic_DNA"/>
</dbReference>
<keyword evidence="3" id="KW-1185">Reference proteome</keyword>
<evidence type="ECO:0000313" key="3">
    <source>
        <dbReference type="Proteomes" id="UP001153269"/>
    </source>
</evidence>
<evidence type="ECO:0000313" key="2">
    <source>
        <dbReference type="EMBL" id="CAB1429838.1"/>
    </source>
</evidence>
<protein>
    <submittedName>
        <fullName evidence="2">Uncharacterized protein</fullName>
    </submittedName>
</protein>
<gene>
    <name evidence="2" type="ORF">PLEPLA_LOCUS17818</name>
</gene>
<dbReference type="AlphaFoldDB" id="A0A9N7UGV5"/>
<comment type="caution">
    <text evidence="2">The sequence shown here is derived from an EMBL/GenBank/DDBJ whole genome shotgun (WGS) entry which is preliminary data.</text>
</comment>
<feature type="region of interest" description="Disordered" evidence="1">
    <location>
        <begin position="1"/>
        <end position="35"/>
    </location>
</feature>
<organism evidence="2 3">
    <name type="scientific">Pleuronectes platessa</name>
    <name type="common">European plaice</name>
    <dbReference type="NCBI Taxonomy" id="8262"/>
    <lineage>
        <taxon>Eukaryota</taxon>
        <taxon>Metazoa</taxon>
        <taxon>Chordata</taxon>
        <taxon>Craniata</taxon>
        <taxon>Vertebrata</taxon>
        <taxon>Euteleostomi</taxon>
        <taxon>Actinopterygii</taxon>
        <taxon>Neopterygii</taxon>
        <taxon>Teleostei</taxon>
        <taxon>Neoteleostei</taxon>
        <taxon>Acanthomorphata</taxon>
        <taxon>Carangaria</taxon>
        <taxon>Pleuronectiformes</taxon>
        <taxon>Pleuronectoidei</taxon>
        <taxon>Pleuronectidae</taxon>
        <taxon>Pleuronectes</taxon>
    </lineage>
</organism>